<feature type="transmembrane region" description="Helical" evidence="6">
    <location>
        <begin position="386"/>
        <end position="407"/>
    </location>
</feature>
<evidence type="ECO:0000256" key="4">
    <source>
        <dbReference type="ARBA" id="ARBA00022989"/>
    </source>
</evidence>
<dbReference type="EMBL" id="CP011267">
    <property type="protein sequence ID" value="AKG91241.1"/>
    <property type="molecule type" value="Genomic_DNA"/>
</dbReference>
<accession>A0A0F7DBK3</accession>
<keyword evidence="3 6" id="KW-0812">Transmembrane</keyword>
<gene>
    <name evidence="7" type="ORF">GAH_01468</name>
</gene>
<feature type="transmembrane region" description="Helical" evidence="6">
    <location>
        <begin position="181"/>
        <end position="200"/>
    </location>
</feature>
<reference evidence="7 8" key="1">
    <citation type="submission" date="2015-04" db="EMBL/GenBank/DDBJ databases">
        <title>The complete genome sequence of the hyperthermophilic, obligate iron-reducing archaeon Geoglobus ahangari strain 234T.</title>
        <authorList>
            <person name="Manzella M.P."/>
            <person name="Holmes D.E."/>
            <person name="Rocheleau J.M."/>
            <person name="Chung A."/>
            <person name="Reguera G."/>
            <person name="Kashefi K."/>
        </authorList>
    </citation>
    <scope>NUCLEOTIDE SEQUENCE [LARGE SCALE GENOMIC DNA]</scope>
    <source>
        <strain evidence="7 8">234</strain>
    </source>
</reference>
<dbReference type="PANTHER" id="PTHR30250">
    <property type="entry name" value="PST FAMILY PREDICTED COLANIC ACID TRANSPORTER"/>
    <property type="match status" value="1"/>
</dbReference>
<comment type="subcellular location">
    <subcellularLocation>
        <location evidence="1">Cell membrane</location>
        <topology evidence="1">Multi-pass membrane protein</topology>
    </subcellularLocation>
</comment>
<evidence type="ECO:0000313" key="7">
    <source>
        <dbReference type="EMBL" id="AKG91241.1"/>
    </source>
</evidence>
<dbReference type="InParanoid" id="A0A0F7DBK3"/>
<dbReference type="HOGENOM" id="CLU_022017_6_2_2"/>
<feature type="transmembrane region" description="Helical" evidence="6">
    <location>
        <begin position="419"/>
        <end position="439"/>
    </location>
</feature>
<feature type="transmembrane region" description="Helical" evidence="6">
    <location>
        <begin position="220"/>
        <end position="239"/>
    </location>
</feature>
<protein>
    <submittedName>
        <fullName evidence="7">Membrane protein involved in the export of O-antigen and teichoic acid</fullName>
    </submittedName>
</protein>
<dbReference type="KEGG" id="gah:GAH_01468"/>
<proteinExistence type="predicted"/>
<feature type="transmembrane region" description="Helical" evidence="6">
    <location>
        <begin position="259"/>
        <end position="283"/>
    </location>
</feature>
<organism evidence="7 8">
    <name type="scientific">Geoglobus ahangari</name>
    <dbReference type="NCBI Taxonomy" id="113653"/>
    <lineage>
        <taxon>Archaea</taxon>
        <taxon>Methanobacteriati</taxon>
        <taxon>Methanobacteriota</taxon>
        <taxon>Archaeoglobi</taxon>
        <taxon>Archaeoglobales</taxon>
        <taxon>Archaeoglobaceae</taxon>
        <taxon>Geoglobus</taxon>
    </lineage>
</organism>
<feature type="transmembrane region" description="Helical" evidence="6">
    <location>
        <begin position="364"/>
        <end position="380"/>
    </location>
</feature>
<sequence>MAKKVAKNALYNSSAILIGNISGIIITVFLARALGPVDFGIYSLTISIALLIISLTDFGINQTVIRYVSDAIGKREISLARGYIRELGKIKAILAVIVSASLVLLSDILSTNVFHKPDLSLPLKVVSGFVLFYPISGFLIGIFNGLNDFRANFVKSSTYEFFRATTIITLVTLGYSVVGAIFGFVVASLASLLSLAILLLKKYKTYVIGKAEKIDILRVLRFTGYLTISGIAWTVFTYVDSVMIGTFLPAEYVGYYRASYTIIGAVAGILSLPVVLFPVFVQLGRDDLKNAFNRVFKYSAMIAVPASFGLPAISKEIVLAIYGPEYLSAVPVFWILSFLILRSAVGFWGVIFNAKEMPEYPVKVILLGMALNILLNYLMIPKFGIIGAAIATIASNMVVWCILAYLSKIHFDVFFTPSHLLKPIVASLVMVAFLVTFSPTSIVEGVLMILIGVAVYFVTLYIIKGVKKEDLKYLIALIRK</sequence>
<dbReference type="InterPro" id="IPR002797">
    <property type="entry name" value="Polysacc_synth"/>
</dbReference>
<dbReference type="Proteomes" id="UP000034723">
    <property type="component" value="Chromosome"/>
</dbReference>
<dbReference type="STRING" id="113653.GAH_01468"/>
<keyword evidence="4 6" id="KW-1133">Transmembrane helix</keyword>
<keyword evidence="8" id="KW-1185">Reference proteome</keyword>
<dbReference type="Pfam" id="PF01943">
    <property type="entry name" value="Polysacc_synt"/>
    <property type="match status" value="1"/>
</dbReference>
<evidence type="ECO:0000256" key="3">
    <source>
        <dbReference type="ARBA" id="ARBA00022692"/>
    </source>
</evidence>
<feature type="transmembrane region" description="Helical" evidence="6">
    <location>
        <begin position="39"/>
        <end position="60"/>
    </location>
</feature>
<feature type="transmembrane region" description="Helical" evidence="6">
    <location>
        <begin position="295"/>
        <end position="313"/>
    </location>
</feature>
<feature type="transmembrane region" description="Helical" evidence="6">
    <location>
        <begin position="445"/>
        <end position="463"/>
    </location>
</feature>
<feature type="transmembrane region" description="Helical" evidence="6">
    <location>
        <begin position="9"/>
        <end position="33"/>
    </location>
</feature>
<dbReference type="AlphaFoldDB" id="A0A0F7DBK3"/>
<feature type="transmembrane region" description="Helical" evidence="6">
    <location>
        <begin position="158"/>
        <end position="175"/>
    </location>
</feature>
<dbReference type="GO" id="GO:0005886">
    <property type="term" value="C:plasma membrane"/>
    <property type="evidence" value="ECO:0007669"/>
    <property type="project" value="UniProtKB-SubCell"/>
</dbReference>
<feature type="transmembrane region" description="Helical" evidence="6">
    <location>
        <begin position="126"/>
        <end position="146"/>
    </location>
</feature>
<name>A0A0F7DBK3_9EURY</name>
<dbReference type="PANTHER" id="PTHR30250:SF11">
    <property type="entry name" value="O-ANTIGEN TRANSPORTER-RELATED"/>
    <property type="match status" value="1"/>
</dbReference>
<evidence type="ECO:0000256" key="2">
    <source>
        <dbReference type="ARBA" id="ARBA00022475"/>
    </source>
</evidence>
<keyword evidence="2" id="KW-1003">Cell membrane</keyword>
<evidence type="ECO:0000313" key="8">
    <source>
        <dbReference type="Proteomes" id="UP000034723"/>
    </source>
</evidence>
<evidence type="ECO:0000256" key="5">
    <source>
        <dbReference type="ARBA" id="ARBA00023136"/>
    </source>
</evidence>
<dbReference type="InterPro" id="IPR050833">
    <property type="entry name" value="Poly_Biosynth_Transport"/>
</dbReference>
<feature type="transmembrane region" description="Helical" evidence="6">
    <location>
        <begin position="92"/>
        <end position="114"/>
    </location>
</feature>
<evidence type="ECO:0000256" key="6">
    <source>
        <dbReference type="SAM" id="Phobius"/>
    </source>
</evidence>
<evidence type="ECO:0000256" key="1">
    <source>
        <dbReference type="ARBA" id="ARBA00004651"/>
    </source>
</evidence>
<feature type="transmembrane region" description="Helical" evidence="6">
    <location>
        <begin position="333"/>
        <end position="352"/>
    </location>
</feature>
<dbReference type="CDD" id="cd13128">
    <property type="entry name" value="MATE_Wzx_like"/>
    <property type="match status" value="1"/>
</dbReference>
<keyword evidence="5 6" id="KW-0472">Membrane</keyword>